<keyword evidence="3 5" id="KW-0560">Oxidoreductase</keyword>
<keyword evidence="4 5" id="KW-0408">Iron</keyword>
<accession>A0ABP7NTH7</accession>
<dbReference type="EC" id="1.13.11.-" evidence="5"/>
<proteinExistence type="inferred from homology"/>
<dbReference type="InterPro" id="IPR004294">
    <property type="entry name" value="Carotenoid_Oase"/>
</dbReference>
<organism evidence="6 7">
    <name type="scientific">Gordonia caeni</name>
    <dbReference type="NCBI Taxonomy" id="1007097"/>
    <lineage>
        <taxon>Bacteria</taxon>
        <taxon>Bacillati</taxon>
        <taxon>Actinomycetota</taxon>
        <taxon>Actinomycetes</taxon>
        <taxon>Mycobacteriales</taxon>
        <taxon>Gordoniaceae</taxon>
        <taxon>Gordonia</taxon>
    </lineage>
</organism>
<evidence type="ECO:0000313" key="7">
    <source>
        <dbReference type="Proteomes" id="UP001418444"/>
    </source>
</evidence>
<name>A0ABP7NTH7_9ACTN</name>
<dbReference type="PANTHER" id="PTHR10543">
    <property type="entry name" value="BETA-CAROTENE DIOXYGENASE"/>
    <property type="match status" value="1"/>
</dbReference>
<protein>
    <recommendedName>
        <fullName evidence="5">Dioxygenase</fullName>
        <ecNumber evidence="5">1.13.11.-</ecNumber>
    </recommendedName>
</protein>
<dbReference type="RefSeq" id="WP_344781222.1">
    <property type="nucleotide sequence ID" value="NZ_BAAAZW010000002.1"/>
</dbReference>
<evidence type="ECO:0000256" key="4">
    <source>
        <dbReference type="ARBA" id="ARBA00023004"/>
    </source>
</evidence>
<evidence type="ECO:0000256" key="3">
    <source>
        <dbReference type="ARBA" id="ARBA00023002"/>
    </source>
</evidence>
<dbReference type="EMBL" id="BAAAZW010000002">
    <property type="protein sequence ID" value="GAA3953696.1"/>
    <property type="molecule type" value="Genomic_DNA"/>
</dbReference>
<sequence length="485" mass="52353">MAANQFLSGEFAPTRAEYTVFDLPVTGTLPEQLTGRYLRNGPNPVADVDPDTYNWFTGDGMVHGIALEAGTARWYRSRWVDSEATSAALADRGIHRTPPDGAGRSFLRGPGANTNVIGFGGRTLALVEAGLGCAELGTELDTLDVCDFDGTVRDGFTAHPIEDSATGELHAISYHFGLGDKVRYTVIGTDGRARRTVDITVGGSPMMHAFSLTESSVIIYDLPVVFDARQATDTVPGPFRPLARRALSAAVGRLPLPHALIGRRPPGGAGALPYRWDRSYPARVGVLPRDGSDADVRWIEVEPCYVYHPLNAFDHGGEVVIDLVVHQRTFDQDLHGPTEGHPGLERWTLDPAAGTCRRTPRWDREVEFPRGDERVTGRAHRTGWAVVTEGDRFFSGNIVRIGDDGAAATRSFGPGTAAGEFVFVPRSDTAPEGDGFVMGLVTDLAQDRSRLAVLDAQTLEDVAAVHLPQRVPPGFHGNWLPGETG</sequence>
<comment type="cofactor">
    <cofactor evidence="5">
        <name>Fe(2+)</name>
        <dbReference type="ChEBI" id="CHEBI:29033"/>
    </cofactor>
    <text evidence="5">Binds 1 Fe(2+) ion per subunit.</text>
</comment>
<comment type="similarity">
    <text evidence="1 5">Belongs to the carotenoid oxygenase family.</text>
</comment>
<dbReference type="PANTHER" id="PTHR10543:SF89">
    <property type="entry name" value="CAROTENOID 9,10(9',10')-CLEAVAGE DIOXYGENASE 1"/>
    <property type="match status" value="1"/>
</dbReference>
<dbReference type="Proteomes" id="UP001418444">
    <property type="component" value="Unassembled WGS sequence"/>
</dbReference>
<gene>
    <name evidence="6" type="ORF">GCM10022231_10020</name>
</gene>
<keyword evidence="5" id="KW-0223">Dioxygenase</keyword>
<reference evidence="7" key="1">
    <citation type="journal article" date="2019" name="Int. J. Syst. Evol. Microbiol.">
        <title>The Global Catalogue of Microorganisms (GCM) 10K type strain sequencing project: providing services to taxonomists for standard genome sequencing and annotation.</title>
        <authorList>
            <consortium name="The Broad Institute Genomics Platform"/>
            <consortium name="The Broad Institute Genome Sequencing Center for Infectious Disease"/>
            <person name="Wu L."/>
            <person name="Ma J."/>
        </authorList>
    </citation>
    <scope>NUCLEOTIDE SEQUENCE [LARGE SCALE GENOMIC DNA]</scope>
    <source>
        <strain evidence="7">JCM 16923</strain>
    </source>
</reference>
<evidence type="ECO:0000256" key="2">
    <source>
        <dbReference type="ARBA" id="ARBA00022723"/>
    </source>
</evidence>
<comment type="caution">
    <text evidence="6">The sequence shown here is derived from an EMBL/GenBank/DDBJ whole genome shotgun (WGS) entry which is preliminary data.</text>
</comment>
<dbReference type="Pfam" id="PF03055">
    <property type="entry name" value="RPE65"/>
    <property type="match status" value="1"/>
</dbReference>
<keyword evidence="2 5" id="KW-0479">Metal-binding</keyword>
<evidence type="ECO:0000256" key="1">
    <source>
        <dbReference type="ARBA" id="ARBA00006787"/>
    </source>
</evidence>
<evidence type="ECO:0000256" key="5">
    <source>
        <dbReference type="RuleBase" id="RU364048"/>
    </source>
</evidence>
<keyword evidence="7" id="KW-1185">Reference proteome</keyword>
<evidence type="ECO:0000313" key="6">
    <source>
        <dbReference type="EMBL" id="GAA3953696.1"/>
    </source>
</evidence>